<keyword evidence="2" id="KW-0548">Nucleotidyltransferase</keyword>
<dbReference type="PANTHER" id="PTHR46890:SF48">
    <property type="entry name" value="RNA-DIRECTED DNA POLYMERASE"/>
    <property type="match status" value="1"/>
</dbReference>
<evidence type="ECO:0000259" key="1">
    <source>
        <dbReference type="PROSITE" id="PS50878"/>
    </source>
</evidence>
<proteinExistence type="predicted"/>
<dbReference type="GO" id="GO:0003964">
    <property type="term" value="F:RNA-directed DNA polymerase activity"/>
    <property type="evidence" value="ECO:0007669"/>
    <property type="project" value="UniProtKB-KW"/>
</dbReference>
<sequence length="165" mass="18562">HFPATLNMTNIALIPKGEDQKTMKDWRPIALCNVIYKLVSKVLANRLKGVLDKCISDNQSAFVPGRSILDNAMVAIELVHFMKSKTCGKVGDVALKLDISKAYDRIDWEYLKEVMIKMGFSMQWVNWVMMCVESVDYSVVVNNELVGPIIPGRGLRQGDPLSPYL</sequence>
<protein>
    <submittedName>
        <fullName evidence="2">RNA-directed DNA polymerase (Reverse transcriptase)</fullName>
    </submittedName>
</protein>
<dbReference type="SUPFAM" id="SSF56672">
    <property type="entry name" value="DNA/RNA polymerases"/>
    <property type="match status" value="1"/>
</dbReference>
<dbReference type="InterPro" id="IPR052343">
    <property type="entry name" value="Retrotransposon-Effector_Assoc"/>
</dbReference>
<comment type="caution">
    <text evidence="2">The sequence shown here is derived from an EMBL/GenBank/DDBJ whole genome shotgun (WGS) entry which is preliminary data.</text>
</comment>
<accession>A0A392QLW5</accession>
<dbReference type="AlphaFoldDB" id="A0A392QLW5"/>
<evidence type="ECO:0000313" key="2">
    <source>
        <dbReference type="EMBL" id="MCI25218.1"/>
    </source>
</evidence>
<dbReference type="InterPro" id="IPR043502">
    <property type="entry name" value="DNA/RNA_pol_sf"/>
</dbReference>
<evidence type="ECO:0000313" key="3">
    <source>
        <dbReference type="Proteomes" id="UP000265520"/>
    </source>
</evidence>
<organism evidence="2 3">
    <name type="scientific">Trifolium medium</name>
    <dbReference type="NCBI Taxonomy" id="97028"/>
    <lineage>
        <taxon>Eukaryota</taxon>
        <taxon>Viridiplantae</taxon>
        <taxon>Streptophyta</taxon>
        <taxon>Embryophyta</taxon>
        <taxon>Tracheophyta</taxon>
        <taxon>Spermatophyta</taxon>
        <taxon>Magnoliopsida</taxon>
        <taxon>eudicotyledons</taxon>
        <taxon>Gunneridae</taxon>
        <taxon>Pentapetalae</taxon>
        <taxon>rosids</taxon>
        <taxon>fabids</taxon>
        <taxon>Fabales</taxon>
        <taxon>Fabaceae</taxon>
        <taxon>Papilionoideae</taxon>
        <taxon>50 kb inversion clade</taxon>
        <taxon>NPAAA clade</taxon>
        <taxon>Hologalegina</taxon>
        <taxon>IRL clade</taxon>
        <taxon>Trifolieae</taxon>
        <taxon>Trifolium</taxon>
    </lineage>
</organism>
<dbReference type="PANTHER" id="PTHR46890">
    <property type="entry name" value="NON-LTR RETROLELEMENT REVERSE TRANSCRIPTASE-LIKE PROTEIN-RELATED"/>
    <property type="match status" value="1"/>
</dbReference>
<keyword evidence="2" id="KW-0808">Transferase</keyword>
<name>A0A392QLW5_9FABA</name>
<dbReference type="InterPro" id="IPR000477">
    <property type="entry name" value="RT_dom"/>
</dbReference>
<feature type="non-terminal residue" evidence="2">
    <location>
        <position position="165"/>
    </location>
</feature>
<feature type="domain" description="Reverse transcriptase" evidence="1">
    <location>
        <begin position="1"/>
        <end position="165"/>
    </location>
</feature>
<keyword evidence="3" id="KW-1185">Reference proteome</keyword>
<feature type="non-terminal residue" evidence="2">
    <location>
        <position position="1"/>
    </location>
</feature>
<dbReference type="Proteomes" id="UP000265520">
    <property type="component" value="Unassembled WGS sequence"/>
</dbReference>
<reference evidence="2 3" key="1">
    <citation type="journal article" date="2018" name="Front. Plant Sci.">
        <title>Red Clover (Trifolium pratense) and Zigzag Clover (T. medium) - A Picture of Genomic Similarities and Differences.</title>
        <authorList>
            <person name="Dluhosova J."/>
            <person name="Istvanek J."/>
            <person name="Nedelnik J."/>
            <person name="Repkova J."/>
        </authorList>
    </citation>
    <scope>NUCLEOTIDE SEQUENCE [LARGE SCALE GENOMIC DNA]</scope>
    <source>
        <strain evidence="3">cv. 10/8</strain>
        <tissue evidence="2">Leaf</tissue>
    </source>
</reference>
<dbReference type="Pfam" id="PF00078">
    <property type="entry name" value="RVT_1"/>
    <property type="match status" value="1"/>
</dbReference>
<dbReference type="PROSITE" id="PS50878">
    <property type="entry name" value="RT_POL"/>
    <property type="match status" value="1"/>
</dbReference>
<keyword evidence="2" id="KW-0695">RNA-directed DNA polymerase</keyword>
<dbReference type="EMBL" id="LXQA010145938">
    <property type="protein sequence ID" value="MCI25218.1"/>
    <property type="molecule type" value="Genomic_DNA"/>
</dbReference>
<dbReference type="CDD" id="cd01650">
    <property type="entry name" value="RT_nLTR_like"/>
    <property type="match status" value="1"/>
</dbReference>